<reference evidence="1" key="1">
    <citation type="submission" date="2019-09" db="EMBL/GenBank/DDBJ databases">
        <authorList>
            <person name="Rodrigo-Torres L."/>
            <person name="Arahal R. D."/>
            <person name="Lucena T."/>
        </authorList>
    </citation>
    <scope>NUCLEOTIDE SEQUENCE</scope>
    <source>
        <strain evidence="1">ISS653</strain>
    </source>
</reference>
<gene>
    <name evidence="1" type="primary">inlJ_2</name>
    <name evidence="1" type="ORF">FVB9532_02852</name>
</gene>
<evidence type="ECO:0000313" key="1">
    <source>
        <dbReference type="EMBL" id="VVV01560.1"/>
    </source>
</evidence>
<name>A0AC61YB58_9FLAO</name>
<dbReference type="Proteomes" id="UP000356253">
    <property type="component" value="Unassembled WGS sequence"/>
</dbReference>
<sequence>MKKITLLVLFVLAFQNFSAQTVNIPDEYLKSLLLNYSPVIDTNNDNEIQVSEALQVTELDVQFQSSWAPTISDATGLEAFINLTNLNLRGNVLTDIDLTSLVNLEVLNLNDNNIGTVDISQNSNLQIFRIRNNNLTSINLDHPDLLELEISGNNLTTLDITGELNLELLSASGNNIAAIDLSQNLNLEEIFLSANPITNLDVSNNMYLEYLWIESNLITELDLSQNPNLIEVSFFDSEFLVYVNLKNGNSSNIGLGEGFYETPNVELVCVDEIDTFNTWYFQQLEVLNATLSTNCNFGNDQPNVVYGSVKYDIGLGCNDPSAVIVPNTLVTANVNGEDYGTITDANGDYTLYTDEGNNTLTALSANMNFTFTPASQQVNFTGYGNQTTIDFCAEAATTINDLSVAFLPINNARPGFSSNYQIVVTNNGTTSLDGEILLTYDENLQTFIVASPSETATTTNTISFSFTGLDPFQSDYINLQFLNAQPPTLNGGDSLDFNIEITTSVIDDNPSDNEFTYSQEVVNSFDPNDKSVLEGSEVYIEEAINYLHYMVRFQNTGTANAQKVVVKDTLSDNLDWSSLQMVSASDDYQVNIVNGNALEFVFDNIDLPFEDADEEGSQGYISYKIKPKQGIVVGDIIAGDAAIYFDFNEPIITNEVSTEIIENLSVAAKELSSRIQLYPNPTEHVMYIENNSSEKIDQVGVYTITGQQILVENKAQQINLSSLNTGIYFVKITTEGGISFTQKVIKK</sequence>
<proteinExistence type="predicted"/>
<keyword evidence="2" id="KW-1185">Reference proteome</keyword>
<comment type="caution">
    <text evidence="1">The sequence shown here is derived from an EMBL/GenBank/DDBJ whole genome shotgun (WGS) entry which is preliminary data.</text>
</comment>
<protein>
    <submittedName>
        <fullName evidence="1">Internalin-J</fullName>
    </submittedName>
</protein>
<organism evidence="1 2">
    <name type="scientific">Mesonia oceanica</name>
    <dbReference type="NCBI Taxonomy" id="2687242"/>
    <lineage>
        <taxon>Bacteria</taxon>
        <taxon>Pseudomonadati</taxon>
        <taxon>Bacteroidota</taxon>
        <taxon>Flavobacteriia</taxon>
        <taxon>Flavobacteriales</taxon>
        <taxon>Flavobacteriaceae</taxon>
        <taxon>Mesonia</taxon>
    </lineage>
</organism>
<dbReference type="EMBL" id="CABVMM010000011">
    <property type="protein sequence ID" value="VVV01560.1"/>
    <property type="molecule type" value="Genomic_DNA"/>
</dbReference>
<evidence type="ECO:0000313" key="2">
    <source>
        <dbReference type="Proteomes" id="UP000356253"/>
    </source>
</evidence>
<accession>A0AC61YB58</accession>